<reference evidence="1 2" key="1">
    <citation type="submission" date="2023-10" db="EMBL/GenBank/DDBJ databases">
        <title>Virgibacillus halophilus 5B73C genome.</title>
        <authorList>
            <person name="Miliotis G."/>
            <person name="Sengupta P."/>
            <person name="Hameed A."/>
            <person name="Chuvochina M."/>
            <person name="Mcdonagh F."/>
            <person name="Simpson A.C."/>
            <person name="Singh N.K."/>
            <person name="Rekha P.D."/>
            <person name="Raman K."/>
            <person name="Hugenholtz P."/>
            <person name="Venkateswaran K."/>
        </authorList>
    </citation>
    <scope>NUCLEOTIDE SEQUENCE [LARGE SCALE GENOMIC DNA]</scope>
    <source>
        <strain evidence="1 2">5B73C</strain>
    </source>
</reference>
<proteinExistence type="predicted"/>
<protein>
    <submittedName>
        <fullName evidence="1">Uncharacterized protein</fullName>
    </submittedName>
</protein>
<sequence length="127" mass="14620">MYPVFYAYYPVYAYHPYRYKSQNIDVARPQYPPVDINVFSKSAASFQTLMKDAELFVKRVSTSSTFAREIMNAAQQGDKPKVQSLVSSTGITEKVDVQYNPDQLRISLTSKAEQPECCKLTLAFRWR</sequence>
<dbReference type="Proteomes" id="UP001281447">
    <property type="component" value="Unassembled WGS sequence"/>
</dbReference>
<keyword evidence="2" id="KW-1185">Reference proteome</keyword>
<gene>
    <name evidence="1" type="ORF">RWE15_19635</name>
</gene>
<dbReference type="RefSeq" id="WP_390352765.1">
    <property type="nucleotide sequence ID" value="NZ_JBHUIZ010000003.1"/>
</dbReference>
<organism evidence="1 2">
    <name type="scientific">Tigheibacillus halophilus</name>
    <dbReference type="NCBI Taxonomy" id="361280"/>
    <lineage>
        <taxon>Bacteria</taxon>
        <taxon>Bacillati</taxon>
        <taxon>Bacillota</taxon>
        <taxon>Bacilli</taxon>
        <taxon>Bacillales</taxon>
        <taxon>Bacillaceae</taxon>
        <taxon>Tigheibacillus</taxon>
    </lineage>
</organism>
<comment type="caution">
    <text evidence="1">The sequence shown here is derived from an EMBL/GenBank/DDBJ whole genome shotgun (WGS) entry which is preliminary data.</text>
</comment>
<accession>A0ABU5CBC4</accession>
<name>A0ABU5CBC4_9BACI</name>
<dbReference type="InterPro" id="IPR058870">
    <property type="entry name" value="YuzC"/>
</dbReference>
<dbReference type="Pfam" id="PF26344">
    <property type="entry name" value="YuzC"/>
    <property type="match status" value="1"/>
</dbReference>
<evidence type="ECO:0000313" key="1">
    <source>
        <dbReference type="EMBL" id="MDY0396161.1"/>
    </source>
</evidence>
<evidence type="ECO:0000313" key="2">
    <source>
        <dbReference type="Proteomes" id="UP001281447"/>
    </source>
</evidence>
<dbReference type="EMBL" id="JAWDIP010000004">
    <property type="protein sequence ID" value="MDY0396161.1"/>
    <property type="molecule type" value="Genomic_DNA"/>
</dbReference>